<evidence type="ECO:0000256" key="7">
    <source>
        <dbReference type="ARBA" id="ARBA00022741"/>
    </source>
</evidence>
<evidence type="ECO:0000313" key="15">
    <source>
        <dbReference type="EMBL" id="CAF3773019.1"/>
    </source>
</evidence>
<evidence type="ECO:0000259" key="12">
    <source>
        <dbReference type="Pfam" id="PF20258"/>
    </source>
</evidence>
<accession>A0A813PVB0</accession>
<evidence type="ECO:0000256" key="8">
    <source>
        <dbReference type="ARBA" id="ARBA00022840"/>
    </source>
</evidence>
<evidence type="ECO:0000256" key="9">
    <source>
        <dbReference type="ARBA" id="ARBA00022884"/>
    </source>
</evidence>
<dbReference type="InterPro" id="IPR014729">
    <property type="entry name" value="Rossmann-like_a/b/a_fold"/>
</dbReference>
<dbReference type="EMBL" id="CAJOBB010000900">
    <property type="protein sequence ID" value="CAF3773019.1"/>
    <property type="molecule type" value="Genomic_DNA"/>
</dbReference>
<evidence type="ECO:0000256" key="1">
    <source>
        <dbReference type="ARBA" id="ARBA00003986"/>
    </source>
</evidence>
<evidence type="ECO:0000313" key="14">
    <source>
        <dbReference type="EMBL" id="CAF0756600.1"/>
    </source>
</evidence>
<proteinExistence type="inferred from homology"/>
<name>A0A813PVB0_9BILA</name>
<keyword evidence="4" id="KW-0820">tRNA-binding</keyword>
<comment type="catalytic activity">
    <reaction evidence="11">
        <text>5-taurinomethyluridine(34) in tRNA + S-sulfanyl-L-cysteinyl-[protein] + AH2 + ATP = 5-taurinomethyl-2-thiouridine(34) in tRNA + L-cysteinyl-[protein] + A + AMP + diphosphate + H(+)</text>
        <dbReference type="Rhea" id="RHEA:47040"/>
        <dbReference type="Rhea" id="RHEA-COMP:10131"/>
        <dbReference type="Rhea" id="RHEA-COMP:11726"/>
        <dbReference type="Rhea" id="RHEA-COMP:11732"/>
        <dbReference type="Rhea" id="RHEA-COMP:11733"/>
        <dbReference type="ChEBI" id="CHEBI:13193"/>
        <dbReference type="ChEBI" id="CHEBI:15378"/>
        <dbReference type="ChEBI" id="CHEBI:17499"/>
        <dbReference type="ChEBI" id="CHEBI:29950"/>
        <dbReference type="ChEBI" id="CHEBI:30616"/>
        <dbReference type="ChEBI" id="CHEBI:33019"/>
        <dbReference type="ChEBI" id="CHEBI:61963"/>
        <dbReference type="ChEBI" id="CHEBI:87171"/>
        <dbReference type="ChEBI" id="CHEBI:87172"/>
        <dbReference type="ChEBI" id="CHEBI:456215"/>
        <dbReference type="EC" id="2.8.1.14"/>
    </reaction>
</comment>
<keyword evidence="6" id="KW-0819">tRNA processing</keyword>
<dbReference type="CDD" id="cd01998">
    <property type="entry name" value="MnmA_TRMU-like"/>
    <property type="match status" value="1"/>
</dbReference>
<comment type="function">
    <text evidence="1">Catalyzes the 2-thiolation of uridine at the wobble position (U34) of mitochondrial tRNA(Lys), tRNA(Glu) and tRNA(Gln). Required for the formation of 5-taurinomethyl-2-thiouridine (tm5s2U) of mitochondrial tRNA(Lys), tRNA(Glu), and tRNA(Gln) at the wobble position. ATP is required to activate the C2 atom of the wobble base.</text>
</comment>
<feature type="domain" description="tRNA-specific 2-thiouridylase MnmA-like C-terminal" evidence="12">
    <location>
        <begin position="297"/>
        <end position="372"/>
    </location>
</feature>
<dbReference type="GO" id="GO:0005524">
    <property type="term" value="F:ATP binding"/>
    <property type="evidence" value="ECO:0007669"/>
    <property type="project" value="UniProtKB-KW"/>
</dbReference>
<evidence type="ECO:0000256" key="3">
    <source>
        <dbReference type="ARBA" id="ARBA00011953"/>
    </source>
</evidence>
<dbReference type="InterPro" id="IPR023382">
    <property type="entry name" value="MnmA-like_central_sf"/>
</dbReference>
<feature type="domain" description="tRNA-specific 2-thiouridylase MnmA-like central" evidence="13">
    <location>
        <begin position="217"/>
        <end position="281"/>
    </location>
</feature>
<sequence length="398" mass="45882">MNLHIKKRIVCAMSGGVDSSVSAALLKKKGYEVIGCFMRNWEKHEDDDSTTKCTSDKDLEDAIYVSNQLNIRLHIVDFIKDYWTKVFEPFLDDYQHGLTPNPDILCNKYVKFNSLFKYCQERLDTTYLATGHYAQVKQDKQGIKYYYKLMRGYDMKKDQSFFLCHLEKSVLPFIEFPIGGMMKSDVKRLANELNLERISQKTESMGLCFIGKRKFSSFISQYISDNIGHIKSIETNEIIGEHYGLHRYTIGQRITPINKQHKSSKPLFIAKKDLINNIIYAAPGTNHPALFTKSFDTDIPHWINEIPCLLKETGQYQCDFRFQHKHRPLPVMLSLTAKNTLHVSLPIPIRAICPGQYAVFYNENEVLGAARIIDSGTSLYDLQWTEPLISSDLILNMC</sequence>
<dbReference type="Gene3D" id="2.30.30.280">
    <property type="entry name" value="Adenine nucleotide alpha hydrolases-like domains"/>
    <property type="match status" value="1"/>
</dbReference>
<dbReference type="GO" id="GO:0005739">
    <property type="term" value="C:mitochondrion"/>
    <property type="evidence" value="ECO:0007669"/>
    <property type="project" value="TreeGrafter"/>
</dbReference>
<dbReference type="GO" id="GO:0002143">
    <property type="term" value="P:tRNA wobble position uridine thiolation"/>
    <property type="evidence" value="ECO:0007669"/>
    <property type="project" value="TreeGrafter"/>
</dbReference>
<dbReference type="HAMAP" id="MF_00144">
    <property type="entry name" value="tRNA_thiouridyl_MnmA"/>
    <property type="match status" value="1"/>
</dbReference>
<protein>
    <recommendedName>
        <fullName evidence="3">tRNA-5-taurinomethyluridine 2-sulfurtransferase</fullName>
        <ecNumber evidence="3">2.8.1.14</ecNumber>
    </recommendedName>
</protein>
<dbReference type="EC" id="2.8.1.14" evidence="3"/>
<dbReference type="Pfam" id="PF20258">
    <property type="entry name" value="tRNA_Me_trans_C"/>
    <property type="match status" value="1"/>
</dbReference>
<dbReference type="Proteomes" id="UP000663868">
    <property type="component" value="Unassembled WGS sequence"/>
</dbReference>
<comment type="similarity">
    <text evidence="2">Belongs to the MnmA/TRMU family.</text>
</comment>
<dbReference type="Gene3D" id="2.40.30.10">
    <property type="entry name" value="Translation factors"/>
    <property type="match status" value="1"/>
</dbReference>
<keyword evidence="5" id="KW-0808">Transferase</keyword>
<evidence type="ECO:0000256" key="5">
    <source>
        <dbReference type="ARBA" id="ARBA00022679"/>
    </source>
</evidence>
<dbReference type="InterPro" id="IPR046885">
    <property type="entry name" value="MnmA-like_C"/>
</dbReference>
<evidence type="ECO:0000256" key="10">
    <source>
        <dbReference type="ARBA" id="ARBA00023157"/>
    </source>
</evidence>
<reference evidence="14" key="1">
    <citation type="submission" date="2021-02" db="EMBL/GenBank/DDBJ databases">
        <authorList>
            <person name="Nowell W R."/>
        </authorList>
    </citation>
    <scope>NUCLEOTIDE SEQUENCE</scope>
</reference>
<dbReference type="NCBIfam" id="TIGR00420">
    <property type="entry name" value="trmU"/>
    <property type="match status" value="1"/>
</dbReference>
<dbReference type="SUPFAM" id="SSF52402">
    <property type="entry name" value="Adenine nucleotide alpha hydrolases-like"/>
    <property type="match status" value="1"/>
</dbReference>
<dbReference type="GO" id="GO:0000049">
    <property type="term" value="F:tRNA binding"/>
    <property type="evidence" value="ECO:0007669"/>
    <property type="project" value="UniProtKB-KW"/>
</dbReference>
<dbReference type="AlphaFoldDB" id="A0A813PVB0"/>
<evidence type="ECO:0000256" key="4">
    <source>
        <dbReference type="ARBA" id="ARBA00022555"/>
    </source>
</evidence>
<dbReference type="NCBIfam" id="NF001138">
    <property type="entry name" value="PRK00143.1"/>
    <property type="match status" value="1"/>
</dbReference>
<keyword evidence="8" id="KW-0067">ATP-binding</keyword>
<keyword evidence="9" id="KW-0694">RNA-binding</keyword>
<evidence type="ECO:0000256" key="2">
    <source>
        <dbReference type="ARBA" id="ARBA00006191"/>
    </source>
</evidence>
<dbReference type="Pfam" id="PF03054">
    <property type="entry name" value="tRNA_Me_trans"/>
    <property type="match status" value="1"/>
</dbReference>
<dbReference type="FunFam" id="3.40.50.620:FF:000115">
    <property type="entry name" value="tRNA-specific 2-thiouridylase MnmA"/>
    <property type="match status" value="1"/>
</dbReference>
<dbReference type="InterPro" id="IPR004506">
    <property type="entry name" value="MnmA-like"/>
</dbReference>
<keyword evidence="7" id="KW-0547">Nucleotide-binding</keyword>
<comment type="caution">
    <text evidence="14">The sequence shown here is derived from an EMBL/GenBank/DDBJ whole genome shotgun (WGS) entry which is preliminary data.</text>
</comment>
<dbReference type="InterPro" id="IPR046884">
    <property type="entry name" value="MnmA-like_central"/>
</dbReference>
<dbReference type="PANTHER" id="PTHR11933">
    <property type="entry name" value="TRNA 5-METHYLAMINOMETHYL-2-THIOURIDYLATE -METHYLTRANSFERASE"/>
    <property type="match status" value="1"/>
</dbReference>
<evidence type="ECO:0000259" key="13">
    <source>
        <dbReference type="Pfam" id="PF20259"/>
    </source>
</evidence>
<gene>
    <name evidence="14" type="ORF">IZO911_LOCUS4467</name>
    <name evidence="15" type="ORF">KXQ929_LOCUS15479</name>
</gene>
<dbReference type="GO" id="GO:0061708">
    <property type="term" value="F:tRNA-5-taurinomethyluridine 2-sulfurtransferase"/>
    <property type="evidence" value="ECO:0007669"/>
    <property type="project" value="UniProtKB-EC"/>
</dbReference>
<evidence type="ECO:0000313" key="16">
    <source>
        <dbReference type="Proteomes" id="UP000663860"/>
    </source>
</evidence>
<dbReference type="Pfam" id="PF20259">
    <property type="entry name" value="tRNA_Me_trans_M"/>
    <property type="match status" value="1"/>
</dbReference>
<dbReference type="EMBL" id="CAJNOE010000025">
    <property type="protein sequence ID" value="CAF0756600.1"/>
    <property type="molecule type" value="Genomic_DNA"/>
</dbReference>
<organism evidence="14 16">
    <name type="scientific">Adineta steineri</name>
    <dbReference type="NCBI Taxonomy" id="433720"/>
    <lineage>
        <taxon>Eukaryota</taxon>
        <taxon>Metazoa</taxon>
        <taxon>Spiralia</taxon>
        <taxon>Gnathifera</taxon>
        <taxon>Rotifera</taxon>
        <taxon>Eurotatoria</taxon>
        <taxon>Bdelloidea</taxon>
        <taxon>Adinetida</taxon>
        <taxon>Adinetidae</taxon>
        <taxon>Adineta</taxon>
    </lineage>
</organism>
<keyword evidence="10" id="KW-1015">Disulfide bond</keyword>
<evidence type="ECO:0000256" key="11">
    <source>
        <dbReference type="ARBA" id="ARBA00049564"/>
    </source>
</evidence>
<evidence type="ECO:0000256" key="6">
    <source>
        <dbReference type="ARBA" id="ARBA00022694"/>
    </source>
</evidence>
<dbReference type="PANTHER" id="PTHR11933:SF5">
    <property type="entry name" value="MITOCHONDRIAL TRNA-SPECIFIC 2-THIOURIDYLASE 1"/>
    <property type="match status" value="1"/>
</dbReference>
<dbReference type="Gene3D" id="3.40.50.620">
    <property type="entry name" value="HUPs"/>
    <property type="match status" value="1"/>
</dbReference>
<dbReference type="Proteomes" id="UP000663860">
    <property type="component" value="Unassembled WGS sequence"/>
</dbReference>